<dbReference type="RefSeq" id="WP_289167694.1">
    <property type="nucleotide sequence ID" value="NZ_JASZZN010000167.1"/>
</dbReference>
<dbReference type="EMBL" id="JASZZN010000167">
    <property type="protein sequence ID" value="MDM4019572.1"/>
    <property type="molecule type" value="Genomic_DNA"/>
</dbReference>
<proteinExistence type="predicted"/>
<gene>
    <name evidence="1" type="ORF">QTN89_29230</name>
</gene>
<reference evidence="1 2" key="1">
    <citation type="submission" date="2023-06" db="EMBL/GenBank/DDBJ databases">
        <title>Roseiconus lacunae JC819 isolated from Gulf of Mannar region, Tamil Nadu.</title>
        <authorList>
            <person name="Pk S."/>
            <person name="Ch S."/>
            <person name="Ch V.R."/>
        </authorList>
    </citation>
    <scope>NUCLEOTIDE SEQUENCE [LARGE SCALE GENOMIC DNA]</scope>
    <source>
        <strain evidence="1 2">JC819</strain>
    </source>
</reference>
<comment type="caution">
    <text evidence="1">The sequence shown here is derived from an EMBL/GenBank/DDBJ whole genome shotgun (WGS) entry which is preliminary data.</text>
</comment>
<evidence type="ECO:0000313" key="1">
    <source>
        <dbReference type="EMBL" id="MDM4019572.1"/>
    </source>
</evidence>
<evidence type="ECO:0000313" key="2">
    <source>
        <dbReference type="Proteomes" id="UP001239462"/>
    </source>
</evidence>
<organism evidence="1 2">
    <name type="scientific">Roseiconus lacunae</name>
    <dbReference type="NCBI Taxonomy" id="2605694"/>
    <lineage>
        <taxon>Bacteria</taxon>
        <taxon>Pseudomonadati</taxon>
        <taxon>Planctomycetota</taxon>
        <taxon>Planctomycetia</taxon>
        <taxon>Pirellulales</taxon>
        <taxon>Pirellulaceae</taxon>
        <taxon>Roseiconus</taxon>
    </lineage>
</organism>
<keyword evidence="2" id="KW-1185">Reference proteome</keyword>
<name>A0ABT7PSU2_9BACT</name>
<feature type="non-terminal residue" evidence="1">
    <location>
        <position position="1"/>
    </location>
</feature>
<sequence>MVSVDNQNSEVGEMCCDRSATRSEISLSIRRSKNQRLTSPAAFHSSAYLRSISGRTSASTPSSARP</sequence>
<accession>A0ABT7PSU2</accession>
<protein>
    <submittedName>
        <fullName evidence="1">Uncharacterized protein</fullName>
    </submittedName>
</protein>
<dbReference type="Proteomes" id="UP001239462">
    <property type="component" value="Unassembled WGS sequence"/>
</dbReference>